<proteinExistence type="predicted"/>
<protein>
    <submittedName>
        <fullName evidence="1">Uncharacterized protein</fullName>
    </submittedName>
</protein>
<dbReference type="Proteomes" id="UP000015103">
    <property type="component" value="Unassembled WGS sequence"/>
</dbReference>
<organism evidence="1 2">
    <name type="scientific">Rhodnius prolixus</name>
    <name type="common">Triatomid bug</name>
    <dbReference type="NCBI Taxonomy" id="13249"/>
    <lineage>
        <taxon>Eukaryota</taxon>
        <taxon>Metazoa</taxon>
        <taxon>Ecdysozoa</taxon>
        <taxon>Arthropoda</taxon>
        <taxon>Hexapoda</taxon>
        <taxon>Insecta</taxon>
        <taxon>Pterygota</taxon>
        <taxon>Neoptera</taxon>
        <taxon>Paraneoptera</taxon>
        <taxon>Hemiptera</taxon>
        <taxon>Heteroptera</taxon>
        <taxon>Panheteroptera</taxon>
        <taxon>Cimicomorpha</taxon>
        <taxon>Reduviidae</taxon>
        <taxon>Triatominae</taxon>
        <taxon>Rhodnius</taxon>
    </lineage>
</organism>
<reference evidence="1" key="1">
    <citation type="submission" date="2015-05" db="UniProtKB">
        <authorList>
            <consortium name="EnsemblMetazoa"/>
        </authorList>
    </citation>
    <scope>IDENTIFICATION</scope>
</reference>
<evidence type="ECO:0000313" key="2">
    <source>
        <dbReference type="Proteomes" id="UP000015103"/>
    </source>
</evidence>
<dbReference type="EMBL" id="ACPB03023223">
    <property type="status" value="NOT_ANNOTATED_CDS"/>
    <property type="molecule type" value="Genomic_DNA"/>
</dbReference>
<sequence length="97" mass="10742">ELNKHLKGEPVSIVHSTVYSTSKVEFNDVLANFIFSSVLDPEFSRACSSKAPKKMEKINGKFVTQDIKDVTFALSEDGTPLLDPDDDEFVIYDASLA</sequence>
<dbReference type="EnsemblMetazoa" id="RPRC004441-RA">
    <property type="protein sequence ID" value="RPRC004441-PA"/>
    <property type="gene ID" value="RPRC004441"/>
</dbReference>
<evidence type="ECO:0000313" key="1">
    <source>
        <dbReference type="EnsemblMetazoa" id="RPRC004441-PA"/>
    </source>
</evidence>
<dbReference type="InParanoid" id="T1HK68"/>
<keyword evidence="2" id="KW-1185">Reference proteome</keyword>
<dbReference type="AlphaFoldDB" id="T1HK68"/>
<dbReference type="VEuPathDB" id="VectorBase:RPRC004441"/>
<name>T1HK68_RHOPR</name>
<dbReference type="HOGENOM" id="CLU_2352638_0_0_1"/>
<accession>T1HK68</accession>